<proteinExistence type="predicted"/>
<keyword evidence="2" id="KW-1185">Reference proteome</keyword>
<evidence type="ECO:0000313" key="2">
    <source>
        <dbReference type="Proteomes" id="UP001367508"/>
    </source>
</evidence>
<organism evidence="1 2">
    <name type="scientific">Canavalia gladiata</name>
    <name type="common">Sword bean</name>
    <name type="synonym">Dolichos gladiatus</name>
    <dbReference type="NCBI Taxonomy" id="3824"/>
    <lineage>
        <taxon>Eukaryota</taxon>
        <taxon>Viridiplantae</taxon>
        <taxon>Streptophyta</taxon>
        <taxon>Embryophyta</taxon>
        <taxon>Tracheophyta</taxon>
        <taxon>Spermatophyta</taxon>
        <taxon>Magnoliopsida</taxon>
        <taxon>eudicotyledons</taxon>
        <taxon>Gunneridae</taxon>
        <taxon>Pentapetalae</taxon>
        <taxon>rosids</taxon>
        <taxon>fabids</taxon>
        <taxon>Fabales</taxon>
        <taxon>Fabaceae</taxon>
        <taxon>Papilionoideae</taxon>
        <taxon>50 kb inversion clade</taxon>
        <taxon>NPAAA clade</taxon>
        <taxon>indigoferoid/millettioid clade</taxon>
        <taxon>Phaseoleae</taxon>
        <taxon>Canavalia</taxon>
    </lineage>
</organism>
<comment type="caution">
    <text evidence="1">The sequence shown here is derived from an EMBL/GenBank/DDBJ whole genome shotgun (WGS) entry which is preliminary data.</text>
</comment>
<name>A0AAN9LWN3_CANGL</name>
<dbReference type="AlphaFoldDB" id="A0AAN9LWN3"/>
<sequence length="79" mass="9565">MIQMTTTQNVKLLTTYARWMLYAVKQIKHAATFPRVARRLKLNPEGNAKSNSPEMKTRKAIFRKYKQWHTFYDYLPEWK</sequence>
<dbReference type="EMBL" id="JAYMYQ010000003">
    <property type="protein sequence ID" value="KAK7343501.1"/>
    <property type="molecule type" value="Genomic_DNA"/>
</dbReference>
<accession>A0AAN9LWN3</accession>
<evidence type="ECO:0000313" key="1">
    <source>
        <dbReference type="EMBL" id="KAK7343501.1"/>
    </source>
</evidence>
<reference evidence="1 2" key="1">
    <citation type="submission" date="2024-01" db="EMBL/GenBank/DDBJ databases">
        <title>The genomes of 5 underutilized Papilionoideae crops provide insights into root nodulation and disease resistanc.</title>
        <authorList>
            <person name="Jiang F."/>
        </authorList>
    </citation>
    <scope>NUCLEOTIDE SEQUENCE [LARGE SCALE GENOMIC DNA]</scope>
    <source>
        <strain evidence="1">LVBAO_FW01</strain>
        <tissue evidence="1">Leaves</tissue>
    </source>
</reference>
<protein>
    <submittedName>
        <fullName evidence="1">Uncharacterized protein</fullName>
    </submittedName>
</protein>
<gene>
    <name evidence="1" type="ORF">VNO77_12286</name>
</gene>
<dbReference type="Proteomes" id="UP001367508">
    <property type="component" value="Unassembled WGS sequence"/>
</dbReference>